<protein>
    <submittedName>
        <fullName evidence="4">Uncharacterized protein</fullName>
    </submittedName>
</protein>
<keyword evidence="3" id="KW-0732">Signal</keyword>
<organism evidence="4 5">
    <name type="scientific">Batrachochytrium salamandrivorans</name>
    <dbReference type="NCBI Taxonomy" id="1357716"/>
    <lineage>
        <taxon>Eukaryota</taxon>
        <taxon>Fungi</taxon>
        <taxon>Fungi incertae sedis</taxon>
        <taxon>Chytridiomycota</taxon>
        <taxon>Chytridiomycota incertae sedis</taxon>
        <taxon>Chytridiomycetes</taxon>
        <taxon>Rhizophydiales</taxon>
        <taxon>Rhizophydiales incertae sedis</taxon>
        <taxon>Batrachochytrium</taxon>
    </lineage>
</organism>
<name>A0ABQ8F337_9FUNG</name>
<gene>
    <name evidence="4" type="ORF">BASA50_008843</name>
</gene>
<proteinExistence type="predicted"/>
<evidence type="ECO:0000256" key="3">
    <source>
        <dbReference type="SAM" id="SignalP"/>
    </source>
</evidence>
<accession>A0ABQ8F337</accession>
<feature type="compositionally biased region" description="Low complexity" evidence="2">
    <location>
        <begin position="32"/>
        <end position="49"/>
    </location>
</feature>
<evidence type="ECO:0000256" key="1">
    <source>
        <dbReference type="SAM" id="Coils"/>
    </source>
</evidence>
<evidence type="ECO:0000313" key="5">
    <source>
        <dbReference type="Proteomes" id="UP001648503"/>
    </source>
</evidence>
<dbReference type="Gene3D" id="1.10.287.1490">
    <property type="match status" value="1"/>
</dbReference>
<reference evidence="4 5" key="1">
    <citation type="submission" date="2021-02" db="EMBL/GenBank/DDBJ databases">
        <title>Variation within the Batrachochytrium salamandrivorans European outbreak.</title>
        <authorList>
            <person name="Kelly M."/>
            <person name="Pasmans F."/>
            <person name="Shea T.P."/>
            <person name="Munoz J.F."/>
            <person name="Carranza S."/>
            <person name="Cuomo C.A."/>
            <person name="Martel A."/>
        </authorList>
    </citation>
    <scope>NUCLEOTIDE SEQUENCE [LARGE SCALE GENOMIC DNA]</scope>
    <source>
        <strain evidence="4 5">AMFP18/2</strain>
    </source>
</reference>
<dbReference type="EMBL" id="JAFCIX010000414">
    <property type="protein sequence ID" value="KAH6591266.1"/>
    <property type="molecule type" value="Genomic_DNA"/>
</dbReference>
<keyword evidence="1" id="KW-0175">Coiled coil</keyword>
<keyword evidence="5" id="KW-1185">Reference proteome</keyword>
<feature type="coiled-coil region" evidence="1">
    <location>
        <begin position="63"/>
        <end position="97"/>
    </location>
</feature>
<comment type="caution">
    <text evidence="4">The sequence shown here is derived from an EMBL/GenBank/DDBJ whole genome shotgun (WGS) entry which is preliminary data.</text>
</comment>
<feature type="signal peptide" evidence="3">
    <location>
        <begin position="1"/>
        <end position="18"/>
    </location>
</feature>
<evidence type="ECO:0000256" key="2">
    <source>
        <dbReference type="SAM" id="MobiDB-lite"/>
    </source>
</evidence>
<evidence type="ECO:0000313" key="4">
    <source>
        <dbReference type="EMBL" id="KAH6591266.1"/>
    </source>
</evidence>
<feature type="region of interest" description="Disordered" evidence="2">
    <location>
        <begin position="25"/>
        <end position="55"/>
    </location>
</feature>
<sequence length="156" mass="17546">MKLISFAVISFLAITVSAYPYQNPDERDLEESQGASFQSGQQPQGAASQILLENPPQSLQDKIDKLTNEYEGKQAAAGELQNEIDRLGEEMAKIESRVHTLDGSERTNLVRDFLATNTSWDLAHAAWEALQHEMEDIRKERGELVKQMALLNETQE</sequence>
<dbReference type="Proteomes" id="UP001648503">
    <property type="component" value="Unassembled WGS sequence"/>
</dbReference>
<feature type="chain" id="PRO_5046771292" evidence="3">
    <location>
        <begin position="19"/>
        <end position="156"/>
    </location>
</feature>